<dbReference type="Proteomes" id="UP000807504">
    <property type="component" value="Unassembled WGS sequence"/>
</dbReference>
<keyword evidence="2" id="KW-1185">Reference proteome</keyword>
<comment type="caution">
    <text evidence="1">The sequence shown here is derived from an EMBL/GenBank/DDBJ whole genome shotgun (WGS) entry which is preliminary data.</text>
</comment>
<name>A0A8T0FAL5_ARGBR</name>
<evidence type="ECO:0000313" key="1">
    <source>
        <dbReference type="EMBL" id="KAF8787442.1"/>
    </source>
</evidence>
<evidence type="ECO:0000313" key="2">
    <source>
        <dbReference type="Proteomes" id="UP000807504"/>
    </source>
</evidence>
<organism evidence="1 2">
    <name type="scientific">Argiope bruennichi</name>
    <name type="common">Wasp spider</name>
    <name type="synonym">Aranea bruennichi</name>
    <dbReference type="NCBI Taxonomy" id="94029"/>
    <lineage>
        <taxon>Eukaryota</taxon>
        <taxon>Metazoa</taxon>
        <taxon>Ecdysozoa</taxon>
        <taxon>Arthropoda</taxon>
        <taxon>Chelicerata</taxon>
        <taxon>Arachnida</taxon>
        <taxon>Araneae</taxon>
        <taxon>Araneomorphae</taxon>
        <taxon>Entelegynae</taxon>
        <taxon>Araneoidea</taxon>
        <taxon>Araneidae</taxon>
        <taxon>Argiope</taxon>
    </lineage>
</organism>
<protein>
    <submittedName>
        <fullName evidence="1">Uncharacterized protein</fullName>
    </submittedName>
</protein>
<proteinExistence type="predicted"/>
<dbReference type="EMBL" id="JABXBU010000015">
    <property type="protein sequence ID" value="KAF8787442.1"/>
    <property type="molecule type" value="Genomic_DNA"/>
</dbReference>
<dbReference type="AlphaFoldDB" id="A0A8T0FAL5"/>
<gene>
    <name evidence="1" type="ORF">HNY73_009040</name>
</gene>
<sequence length="92" mass="10584">MVMCFFLSKDSLSFDRKCSTDPTECDSALSSCPEVGRRVKQQTKRNANKKRLIWSCILIIFEARSKSMRRSYNGIGTYQTLPELISKSIILR</sequence>
<accession>A0A8T0FAL5</accession>
<reference evidence="1" key="1">
    <citation type="journal article" date="2020" name="bioRxiv">
        <title>Chromosome-level reference genome of the European wasp spider Argiope bruennichi: a resource for studies on range expansion and evolutionary adaptation.</title>
        <authorList>
            <person name="Sheffer M.M."/>
            <person name="Hoppe A."/>
            <person name="Krehenwinkel H."/>
            <person name="Uhl G."/>
            <person name="Kuss A.W."/>
            <person name="Jensen L."/>
            <person name="Jensen C."/>
            <person name="Gillespie R.G."/>
            <person name="Hoff K.J."/>
            <person name="Prost S."/>
        </authorList>
    </citation>
    <scope>NUCLEOTIDE SEQUENCE</scope>
</reference>
<reference evidence="1" key="2">
    <citation type="submission" date="2020-06" db="EMBL/GenBank/DDBJ databases">
        <authorList>
            <person name="Sheffer M."/>
        </authorList>
    </citation>
    <scope>NUCLEOTIDE SEQUENCE</scope>
</reference>